<evidence type="ECO:0000259" key="2">
    <source>
        <dbReference type="PROSITE" id="PS50164"/>
    </source>
</evidence>
<dbReference type="Proteomes" id="UP000520156">
    <property type="component" value="Unassembled WGS sequence"/>
</dbReference>
<dbReference type="Gene3D" id="3.40.1440.10">
    <property type="entry name" value="GIY-YIG endonuclease"/>
    <property type="match status" value="1"/>
</dbReference>
<feature type="domain" description="GIY-YIG" evidence="2">
    <location>
        <begin position="5"/>
        <end position="81"/>
    </location>
</feature>
<dbReference type="RefSeq" id="WP_185683263.1">
    <property type="nucleotide sequence ID" value="NZ_JACLAU010000010.1"/>
</dbReference>
<reference evidence="3 4" key="1">
    <citation type="submission" date="2020-08" db="EMBL/GenBank/DDBJ databases">
        <title>The genome sequence of Novosphingobium flavum 4Y4.</title>
        <authorList>
            <person name="Liu Y."/>
        </authorList>
    </citation>
    <scope>NUCLEOTIDE SEQUENCE [LARGE SCALE GENOMIC DNA]</scope>
    <source>
        <strain evidence="3 4">4Y4</strain>
    </source>
</reference>
<dbReference type="PROSITE" id="PS50164">
    <property type="entry name" value="GIY_YIG"/>
    <property type="match status" value="1"/>
</dbReference>
<evidence type="ECO:0000313" key="3">
    <source>
        <dbReference type="EMBL" id="MBC2651846.1"/>
    </source>
</evidence>
<dbReference type="PANTHER" id="PTHR34477">
    <property type="entry name" value="UPF0213 PROTEIN YHBQ"/>
    <property type="match status" value="1"/>
</dbReference>
<dbReference type="SUPFAM" id="SSF82771">
    <property type="entry name" value="GIY-YIG endonuclease"/>
    <property type="match status" value="1"/>
</dbReference>
<organism evidence="3 4">
    <name type="scientific">Novosphingobium aerophilum</name>
    <dbReference type="NCBI Taxonomy" id="2839843"/>
    <lineage>
        <taxon>Bacteria</taxon>
        <taxon>Pseudomonadati</taxon>
        <taxon>Pseudomonadota</taxon>
        <taxon>Alphaproteobacteria</taxon>
        <taxon>Sphingomonadales</taxon>
        <taxon>Sphingomonadaceae</taxon>
        <taxon>Novosphingobium</taxon>
    </lineage>
</organism>
<gene>
    <name evidence="3" type="ORF">H7F49_09035</name>
</gene>
<proteinExistence type="inferred from homology"/>
<comment type="similarity">
    <text evidence="1">Belongs to the UPF0213 family.</text>
</comment>
<name>A0A7X1KC14_9SPHN</name>
<evidence type="ECO:0000256" key="1">
    <source>
        <dbReference type="ARBA" id="ARBA00007435"/>
    </source>
</evidence>
<comment type="caution">
    <text evidence="3">The sequence shown here is derived from an EMBL/GenBank/DDBJ whole genome shotgun (WGS) entry which is preliminary data.</text>
</comment>
<dbReference type="InterPro" id="IPR000305">
    <property type="entry name" value="GIY-YIG_endonuc"/>
</dbReference>
<keyword evidence="4" id="KW-1185">Reference proteome</keyword>
<dbReference type="InterPro" id="IPR035901">
    <property type="entry name" value="GIY-YIG_endonuc_sf"/>
</dbReference>
<evidence type="ECO:0000313" key="4">
    <source>
        <dbReference type="Proteomes" id="UP000520156"/>
    </source>
</evidence>
<accession>A0A7X1KC14</accession>
<dbReference type="Pfam" id="PF01541">
    <property type="entry name" value="GIY-YIG"/>
    <property type="match status" value="1"/>
</dbReference>
<sequence length="111" mass="13007">MRDERQPCVYIRASQPRGTLYIGVTSNLLKRLWQHRNGDTPGFTARHRVHHLVRFELFGDMERAILREKQLKRWHRQWKIGLIESDNPDWHDLVPGLGLPLKAPRAGSYGS</sequence>
<dbReference type="AlphaFoldDB" id="A0A7X1KC14"/>
<protein>
    <submittedName>
        <fullName evidence="3">GIY-YIG nuclease family protein</fullName>
    </submittedName>
</protein>
<dbReference type="EMBL" id="JACLAU010000010">
    <property type="protein sequence ID" value="MBC2651846.1"/>
    <property type="molecule type" value="Genomic_DNA"/>
</dbReference>
<dbReference type="CDD" id="cd10448">
    <property type="entry name" value="GIY-YIG_unchar_3"/>
    <property type="match status" value="1"/>
</dbReference>
<dbReference type="PANTHER" id="PTHR34477:SF5">
    <property type="entry name" value="BSL5627 PROTEIN"/>
    <property type="match status" value="1"/>
</dbReference>
<dbReference type="InterPro" id="IPR050190">
    <property type="entry name" value="UPF0213_domain"/>
</dbReference>